<accession>A0ABR0QTE5</accession>
<keyword evidence="2" id="KW-1185">Reference proteome</keyword>
<reference evidence="1 2" key="1">
    <citation type="submission" date="2023-03" db="EMBL/GenBank/DDBJ databases">
        <title>WGS of Gossypium arboreum.</title>
        <authorList>
            <person name="Yu D."/>
        </authorList>
    </citation>
    <scope>NUCLEOTIDE SEQUENCE [LARGE SCALE GENOMIC DNA]</scope>
    <source>
        <tissue evidence="1">Leaf</tissue>
    </source>
</reference>
<proteinExistence type="predicted"/>
<dbReference type="EMBL" id="JARKNE010000002">
    <property type="protein sequence ID" value="KAK5842578.1"/>
    <property type="molecule type" value="Genomic_DNA"/>
</dbReference>
<evidence type="ECO:0000313" key="2">
    <source>
        <dbReference type="Proteomes" id="UP001358586"/>
    </source>
</evidence>
<gene>
    <name evidence="1" type="ORF">PVK06_004952</name>
</gene>
<comment type="caution">
    <text evidence="1">The sequence shown here is derived from an EMBL/GenBank/DDBJ whole genome shotgun (WGS) entry which is preliminary data.</text>
</comment>
<name>A0ABR0QTE5_GOSAR</name>
<evidence type="ECO:0000313" key="1">
    <source>
        <dbReference type="EMBL" id="KAK5842578.1"/>
    </source>
</evidence>
<dbReference type="Proteomes" id="UP001358586">
    <property type="component" value="Chromosome 2"/>
</dbReference>
<organism evidence="1 2">
    <name type="scientific">Gossypium arboreum</name>
    <name type="common">Tree cotton</name>
    <name type="synonym">Gossypium nanking</name>
    <dbReference type="NCBI Taxonomy" id="29729"/>
    <lineage>
        <taxon>Eukaryota</taxon>
        <taxon>Viridiplantae</taxon>
        <taxon>Streptophyta</taxon>
        <taxon>Embryophyta</taxon>
        <taxon>Tracheophyta</taxon>
        <taxon>Spermatophyta</taxon>
        <taxon>Magnoliopsida</taxon>
        <taxon>eudicotyledons</taxon>
        <taxon>Gunneridae</taxon>
        <taxon>Pentapetalae</taxon>
        <taxon>rosids</taxon>
        <taxon>malvids</taxon>
        <taxon>Malvales</taxon>
        <taxon>Malvaceae</taxon>
        <taxon>Malvoideae</taxon>
        <taxon>Gossypium</taxon>
    </lineage>
</organism>
<sequence>MEKFDYKWFKVEKSYCDDEWNYITSWSNIAGTNKWSGNNGCEDNEYSDKPLFEPYDKDNDMLKHSNEPPCDLYKILSCETTKPSNSEILSNMLGMMEQMRKMLQEIYEALPPKEEFVQDVPNLDLEDPYIIVDHPESNNSSQQELATDDHGDELNMSKVVSDLINVETNIKVDVAIDVKVEVTTNMKLKLILNKSVKEPIHFLAIAENVPVKEIDEFYLFSSKNGNKS</sequence>
<protein>
    <submittedName>
        <fullName evidence="1">Uncharacterized protein</fullName>
    </submittedName>
</protein>